<evidence type="ECO:0000256" key="2">
    <source>
        <dbReference type="ARBA" id="ARBA00022771"/>
    </source>
</evidence>
<dbReference type="SUPFAM" id="SSF50729">
    <property type="entry name" value="PH domain-like"/>
    <property type="match status" value="1"/>
</dbReference>
<dbReference type="InterPro" id="IPR051765">
    <property type="entry name" value="PH_domain-containing_F"/>
</dbReference>
<dbReference type="GO" id="GO:0008270">
    <property type="term" value="F:zinc ion binding"/>
    <property type="evidence" value="ECO:0007669"/>
    <property type="project" value="UniProtKB-KW"/>
</dbReference>
<keyword evidence="3" id="KW-0862">Zinc</keyword>
<dbReference type="InterPro" id="IPR013083">
    <property type="entry name" value="Znf_RING/FYVE/PHD"/>
</dbReference>
<protein>
    <submittedName>
        <fullName evidence="9">Pleckstrin homology and FYVE domain containing 1</fullName>
    </submittedName>
</protein>
<dbReference type="Proteomes" id="UP000694523">
    <property type="component" value="Unplaced"/>
</dbReference>
<dbReference type="InterPro" id="IPR017455">
    <property type="entry name" value="Znf_FYVE-rel"/>
</dbReference>
<evidence type="ECO:0000259" key="8">
    <source>
        <dbReference type="PROSITE" id="PS50178"/>
    </source>
</evidence>
<dbReference type="PANTHER" id="PTHR46280:SF2">
    <property type="entry name" value="PLECKSTRIN HOMOLOGY DOMAIN-CONTAINING FAMILY F MEMBER 1"/>
    <property type="match status" value="1"/>
</dbReference>
<keyword evidence="2 4" id="KW-0863">Zinc-finger</keyword>
<keyword evidence="6" id="KW-0812">Transmembrane</keyword>
<dbReference type="SMART" id="SM00064">
    <property type="entry name" value="FYVE"/>
    <property type="match status" value="1"/>
</dbReference>
<dbReference type="GO" id="GO:0005769">
    <property type="term" value="C:early endosome"/>
    <property type="evidence" value="ECO:0007669"/>
    <property type="project" value="TreeGrafter"/>
</dbReference>
<dbReference type="Ensembl" id="ENSNMLT00000010903.1">
    <property type="protein sequence ID" value="ENSNMLP00000009648.1"/>
    <property type="gene ID" value="ENSNMLG00000006698.1"/>
</dbReference>
<dbReference type="SMART" id="SM00233">
    <property type="entry name" value="PH"/>
    <property type="match status" value="1"/>
</dbReference>
<evidence type="ECO:0000256" key="6">
    <source>
        <dbReference type="SAM" id="Phobius"/>
    </source>
</evidence>
<dbReference type="InterPro" id="IPR011993">
    <property type="entry name" value="PH-like_dom_sf"/>
</dbReference>
<keyword evidence="6" id="KW-0472">Membrane</keyword>
<dbReference type="GO" id="GO:0008333">
    <property type="term" value="P:endosome to lysosome transport"/>
    <property type="evidence" value="ECO:0007669"/>
    <property type="project" value="TreeGrafter"/>
</dbReference>
<dbReference type="InterPro" id="IPR011011">
    <property type="entry name" value="Znf_FYVE_PHD"/>
</dbReference>
<feature type="domain" description="PH" evidence="7">
    <location>
        <begin position="46"/>
        <end position="144"/>
    </location>
</feature>
<evidence type="ECO:0000256" key="5">
    <source>
        <dbReference type="SAM" id="MobiDB-lite"/>
    </source>
</evidence>
<reference evidence="9" key="1">
    <citation type="submission" date="2025-08" db="UniProtKB">
        <authorList>
            <consortium name="Ensembl"/>
        </authorList>
    </citation>
    <scope>IDENTIFICATION</scope>
</reference>
<sequence length="284" mass="32668">MHTRHRTRHRNMEVTLTFNRENLDRIKAVGESFGPTGKSLVKPGRILMGEGRLLKQSPRNKKPQTKIFFLFNDVIVYGSILLHGRWYKKQKIIPLETIKLEDIGDTDSVKNQWLIRTSRKSFFVAASSPEEKRMWMDQIEECRATLLQQGLSATNEYAVSWMPDSASDICLICEVKFTATNRRHHCRMCGILVCHKCCKDKAVIEHISATKKQKVCCHCYNKKQEDVARSRGNSEEDELAESSDEEEEELDDSLLYQSPSSWLDTRMGIYAGIGAYMTMHSVKT</sequence>
<keyword evidence="6" id="KW-1133">Transmembrane helix</keyword>
<evidence type="ECO:0000313" key="9">
    <source>
        <dbReference type="Ensembl" id="ENSNMLP00000009648.1"/>
    </source>
</evidence>
<name>A0A8C6SP03_9GOBI</name>
<dbReference type="Pfam" id="PF01363">
    <property type="entry name" value="FYVE"/>
    <property type="match status" value="1"/>
</dbReference>
<feature type="transmembrane region" description="Helical" evidence="6">
    <location>
        <begin position="67"/>
        <end position="87"/>
    </location>
</feature>
<organism evidence="9 10">
    <name type="scientific">Neogobius melanostomus</name>
    <name type="common">round goby</name>
    <dbReference type="NCBI Taxonomy" id="47308"/>
    <lineage>
        <taxon>Eukaryota</taxon>
        <taxon>Metazoa</taxon>
        <taxon>Chordata</taxon>
        <taxon>Craniata</taxon>
        <taxon>Vertebrata</taxon>
        <taxon>Euteleostomi</taxon>
        <taxon>Actinopterygii</taxon>
        <taxon>Neopterygii</taxon>
        <taxon>Teleostei</taxon>
        <taxon>Neoteleostei</taxon>
        <taxon>Acanthomorphata</taxon>
        <taxon>Gobiaria</taxon>
        <taxon>Gobiiformes</taxon>
        <taxon>Gobioidei</taxon>
        <taxon>Gobiidae</taxon>
        <taxon>Benthophilinae</taxon>
        <taxon>Neogobiini</taxon>
        <taxon>Neogobius</taxon>
    </lineage>
</organism>
<evidence type="ECO:0000259" key="7">
    <source>
        <dbReference type="PROSITE" id="PS50003"/>
    </source>
</evidence>
<reference evidence="9" key="2">
    <citation type="submission" date="2025-09" db="UniProtKB">
        <authorList>
            <consortium name="Ensembl"/>
        </authorList>
    </citation>
    <scope>IDENTIFICATION</scope>
</reference>
<feature type="region of interest" description="Disordered" evidence="5">
    <location>
        <begin position="230"/>
        <end position="251"/>
    </location>
</feature>
<dbReference type="Gene3D" id="2.30.29.30">
    <property type="entry name" value="Pleckstrin-homology domain (PH domain)/Phosphotyrosine-binding domain (PTB)"/>
    <property type="match status" value="1"/>
</dbReference>
<dbReference type="PANTHER" id="PTHR46280">
    <property type="entry name" value="PLECKSTRIN HOMOLOGY DOMAIN-CONTAINING FAMILY F MEMBER 2-RELATED"/>
    <property type="match status" value="1"/>
</dbReference>
<dbReference type="PROSITE" id="PS50003">
    <property type="entry name" value="PH_DOMAIN"/>
    <property type="match status" value="1"/>
</dbReference>
<dbReference type="InterPro" id="IPR001849">
    <property type="entry name" value="PH_domain"/>
</dbReference>
<dbReference type="InterPro" id="IPR000306">
    <property type="entry name" value="Znf_FYVE"/>
</dbReference>
<dbReference type="PROSITE" id="PS50178">
    <property type="entry name" value="ZF_FYVE"/>
    <property type="match status" value="1"/>
</dbReference>
<evidence type="ECO:0000256" key="4">
    <source>
        <dbReference type="PROSITE-ProRule" id="PRU00091"/>
    </source>
</evidence>
<evidence type="ECO:0000256" key="1">
    <source>
        <dbReference type="ARBA" id="ARBA00022723"/>
    </source>
</evidence>
<keyword evidence="10" id="KW-1185">Reference proteome</keyword>
<proteinExistence type="predicted"/>
<dbReference type="GO" id="GO:0007032">
    <property type="term" value="P:endosome organization"/>
    <property type="evidence" value="ECO:0007669"/>
    <property type="project" value="TreeGrafter"/>
</dbReference>
<dbReference type="Pfam" id="PF00169">
    <property type="entry name" value="PH"/>
    <property type="match status" value="1"/>
</dbReference>
<evidence type="ECO:0000313" key="10">
    <source>
        <dbReference type="Proteomes" id="UP000694523"/>
    </source>
</evidence>
<feature type="domain" description="FYVE-type" evidence="8">
    <location>
        <begin position="164"/>
        <end position="224"/>
    </location>
</feature>
<accession>A0A8C6SP03</accession>
<dbReference type="SUPFAM" id="SSF57903">
    <property type="entry name" value="FYVE/PHD zinc finger"/>
    <property type="match status" value="1"/>
</dbReference>
<dbReference type="AlphaFoldDB" id="A0A8C6SP03"/>
<dbReference type="GO" id="GO:0035091">
    <property type="term" value="F:phosphatidylinositol binding"/>
    <property type="evidence" value="ECO:0007669"/>
    <property type="project" value="TreeGrafter"/>
</dbReference>
<dbReference type="Gene3D" id="3.30.40.10">
    <property type="entry name" value="Zinc/RING finger domain, C3HC4 (zinc finger)"/>
    <property type="match status" value="1"/>
</dbReference>
<evidence type="ECO:0000256" key="3">
    <source>
        <dbReference type="ARBA" id="ARBA00022833"/>
    </source>
</evidence>
<keyword evidence="1" id="KW-0479">Metal-binding</keyword>
<feature type="compositionally biased region" description="Acidic residues" evidence="5">
    <location>
        <begin position="235"/>
        <end position="251"/>
    </location>
</feature>